<reference evidence="5" key="1">
    <citation type="journal article" date="2020" name="Phytopathology">
        <title>Genome Sequence Resources of Colletotrichum truncatum, C. plurivorum, C. musicola, and C. sojae: Four Species Pathogenic to Soybean (Glycine max).</title>
        <authorList>
            <person name="Rogerio F."/>
            <person name="Boufleur T.R."/>
            <person name="Ciampi-Guillardi M."/>
            <person name="Sukno S.A."/>
            <person name="Thon M.R."/>
            <person name="Massola Junior N.S."/>
            <person name="Baroncelli R."/>
        </authorList>
    </citation>
    <scope>NUCLEOTIDE SEQUENCE</scope>
    <source>
        <strain evidence="5">LFN0074</strain>
    </source>
</reference>
<keyword evidence="6" id="KW-1185">Reference proteome</keyword>
<name>A0A8H6KKR4_9PEZI</name>
<gene>
    <name evidence="5" type="ORF">CMUS01_06892</name>
</gene>
<dbReference type="SUPFAM" id="SSF51735">
    <property type="entry name" value="NAD(P)-binding Rossmann-fold domains"/>
    <property type="match status" value="1"/>
</dbReference>
<dbReference type="Proteomes" id="UP000639643">
    <property type="component" value="Unassembled WGS sequence"/>
</dbReference>
<dbReference type="EMBL" id="WIGM01000235">
    <property type="protein sequence ID" value="KAF6832526.1"/>
    <property type="molecule type" value="Genomic_DNA"/>
</dbReference>
<evidence type="ECO:0000313" key="6">
    <source>
        <dbReference type="Proteomes" id="UP000639643"/>
    </source>
</evidence>
<comment type="caution">
    <text evidence="5">The sequence shown here is derived from an EMBL/GenBank/DDBJ whole genome shotgun (WGS) entry which is preliminary data.</text>
</comment>
<evidence type="ECO:0000256" key="3">
    <source>
        <dbReference type="SAM" id="MobiDB-lite"/>
    </source>
</evidence>
<dbReference type="InterPro" id="IPR045312">
    <property type="entry name" value="PCBER-like"/>
</dbReference>
<dbReference type="OrthoDB" id="9974981at2759"/>
<dbReference type="InterPro" id="IPR036291">
    <property type="entry name" value="NAD(P)-bd_dom_sf"/>
</dbReference>
<dbReference type="Gene3D" id="3.40.50.720">
    <property type="entry name" value="NAD(P)-binding Rossmann-like Domain"/>
    <property type="match status" value="1"/>
</dbReference>
<dbReference type="CDD" id="cd05259">
    <property type="entry name" value="PCBER_SDR_a"/>
    <property type="match status" value="1"/>
</dbReference>
<dbReference type="InterPro" id="IPR008030">
    <property type="entry name" value="NmrA-like"/>
</dbReference>
<accession>A0A8H6KKR4</accession>
<dbReference type="GO" id="GO:0016491">
    <property type="term" value="F:oxidoreductase activity"/>
    <property type="evidence" value="ECO:0007669"/>
    <property type="project" value="UniProtKB-KW"/>
</dbReference>
<keyword evidence="1" id="KW-0521">NADP</keyword>
<organism evidence="5 6">
    <name type="scientific">Colletotrichum musicola</name>
    <dbReference type="NCBI Taxonomy" id="2175873"/>
    <lineage>
        <taxon>Eukaryota</taxon>
        <taxon>Fungi</taxon>
        <taxon>Dikarya</taxon>
        <taxon>Ascomycota</taxon>
        <taxon>Pezizomycotina</taxon>
        <taxon>Sordariomycetes</taxon>
        <taxon>Hypocreomycetidae</taxon>
        <taxon>Glomerellales</taxon>
        <taxon>Glomerellaceae</taxon>
        <taxon>Colletotrichum</taxon>
        <taxon>Colletotrichum orchidearum species complex</taxon>
    </lineage>
</organism>
<dbReference type="PANTHER" id="PTHR47706">
    <property type="entry name" value="NMRA-LIKE FAMILY PROTEIN"/>
    <property type="match status" value="1"/>
</dbReference>
<feature type="compositionally biased region" description="Basic residues" evidence="3">
    <location>
        <begin position="17"/>
        <end position="27"/>
    </location>
</feature>
<dbReference type="PANTHER" id="PTHR47706:SF10">
    <property type="entry name" value="NMRA-LIKE DOMAIN-CONTAINING PROTEIN"/>
    <property type="match status" value="1"/>
</dbReference>
<dbReference type="Pfam" id="PF05368">
    <property type="entry name" value="NmrA"/>
    <property type="match status" value="1"/>
</dbReference>
<sequence length="349" mass="37980">VGLHVVADATRGDYKRPYRRAPRARTSRSREPTSTVTSDIHIRHHKMSIKTVAVVGASGLVGLRVVKALQAHGFAVTAISRESSTATFPDGVAVRKADLSSVPSLTAALGGQDAVVSAISTVAAVVHGSQDPLIDASIAAGVKRFIPSEYGLNTRNLKGEILGDWLIAKTAAVDYLIEKAKENPSFTWTGIGTSLFFDWSITRGIYGISLENKSITIFDSGNQRVSTTSLSFLAEGIAAVLEHPAETANQYINIIEFDVTQNQLLKLFEEETGAKWTVEHKTADEVNEVGKEKLAAGGRFPFEEFLIKYHFADVPGNSIPEEKKANKVLGLPQSDLREFVRRYIKENSQ</sequence>
<proteinExistence type="predicted"/>
<evidence type="ECO:0000256" key="2">
    <source>
        <dbReference type="ARBA" id="ARBA00023002"/>
    </source>
</evidence>
<dbReference type="AlphaFoldDB" id="A0A8H6KKR4"/>
<keyword evidence="2" id="KW-0560">Oxidoreductase</keyword>
<evidence type="ECO:0000259" key="4">
    <source>
        <dbReference type="Pfam" id="PF05368"/>
    </source>
</evidence>
<dbReference type="InterPro" id="IPR051609">
    <property type="entry name" value="NmrA/Isoflavone_reductase-like"/>
</dbReference>
<feature type="region of interest" description="Disordered" evidence="3">
    <location>
        <begin position="14"/>
        <end position="37"/>
    </location>
</feature>
<feature type="non-terminal residue" evidence="5">
    <location>
        <position position="1"/>
    </location>
</feature>
<feature type="domain" description="NmrA-like" evidence="4">
    <location>
        <begin position="50"/>
        <end position="280"/>
    </location>
</feature>
<evidence type="ECO:0000313" key="5">
    <source>
        <dbReference type="EMBL" id="KAF6832526.1"/>
    </source>
</evidence>
<protein>
    <submittedName>
        <fullName evidence="5">Isoflavone reductase family protein</fullName>
    </submittedName>
</protein>
<evidence type="ECO:0000256" key="1">
    <source>
        <dbReference type="ARBA" id="ARBA00022857"/>
    </source>
</evidence>